<evidence type="ECO:0000313" key="2">
    <source>
        <dbReference type="EMBL" id="NHO54245.1"/>
    </source>
</evidence>
<comment type="caution">
    <text evidence="2">The sequence shown here is derived from an EMBL/GenBank/DDBJ whole genome shotgun (WGS) entry which is preliminary data.</text>
</comment>
<keyword evidence="3" id="KW-1185">Reference proteome</keyword>
<dbReference type="Proteomes" id="UP000597459">
    <property type="component" value="Unassembled WGS sequence"/>
</dbReference>
<feature type="compositionally biased region" description="Basic and acidic residues" evidence="1">
    <location>
        <begin position="253"/>
        <end position="264"/>
    </location>
</feature>
<dbReference type="RefSeq" id="WP_166315950.1">
    <property type="nucleotide sequence ID" value="NZ_WOTH01000018.1"/>
</dbReference>
<evidence type="ECO:0000256" key="1">
    <source>
        <dbReference type="SAM" id="MobiDB-lite"/>
    </source>
</evidence>
<reference evidence="2" key="1">
    <citation type="submission" date="2019-11" db="EMBL/GenBank/DDBJ databases">
        <title>Description of new Acetobacter species.</title>
        <authorList>
            <person name="Cleenwerck I."/>
            <person name="Sombolestani A.S."/>
        </authorList>
    </citation>
    <scope>NUCLEOTIDE SEQUENCE</scope>
    <source>
        <strain evidence="2">LMG 1626</strain>
    </source>
</reference>
<feature type="region of interest" description="Disordered" evidence="1">
    <location>
        <begin position="253"/>
        <end position="273"/>
    </location>
</feature>
<dbReference type="AlphaFoldDB" id="A0A967B5M7"/>
<protein>
    <submittedName>
        <fullName evidence="2">Lrp/AsnC family transcriptional regulator</fullName>
    </submittedName>
</protein>
<sequence length="318" mass="35269">MAQTQINLERLAKVWALVESGNEGEIDAARSRATAMVEPFGYVIEDIPDLLAEGGFGDGAPTAGPGGFTFYNMNNPAHVKAWGRENAAKRRRWMRENADRIAEVIARYGSEEAVFARTPEELALDAAVEPFRDPRVEGSFPTFDGQSFRPTEKVAEAMGRMVPWPETIPDALAEYQAWERLVDDRNITGGNEQAEYLSAGADLRRTHLGDMVEKLIPARNLSDVIVRLRFQVESEGIYDDAKAVLADLERLESEGNADTPDHNEAAPPFKLNTASQRRAEVKRILATPEGRAMTLREVASRARVSPATVMNIRRRMAS</sequence>
<proteinExistence type="predicted"/>
<dbReference type="EMBL" id="WOTH01000018">
    <property type="protein sequence ID" value="NHO54245.1"/>
    <property type="molecule type" value="Genomic_DNA"/>
</dbReference>
<evidence type="ECO:0000313" key="3">
    <source>
        <dbReference type="Proteomes" id="UP000597459"/>
    </source>
</evidence>
<organism evidence="2 3">
    <name type="scientific">Acetobacter estunensis</name>
    <dbReference type="NCBI Taxonomy" id="104097"/>
    <lineage>
        <taxon>Bacteria</taxon>
        <taxon>Pseudomonadati</taxon>
        <taxon>Pseudomonadota</taxon>
        <taxon>Alphaproteobacteria</taxon>
        <taxon>Acetobacterales</taxon>
        <taxon>Acetobacteraceae</taxon>
        <taxon>Acetobacter</taxon>
    </lineage>
</organism>
<gene>
    <name evidence="2" type="ORF">GOB87_09800</name>
</gene>
<name>A0A967B5M7_9PROT</name>
<accession>A0A967B5M7</accession>